<evidence type="ECO:0000256" key="1">
    <source>
        <dbReference type="SAM" id="MobiDB-lite"/>
    </source>
</evidence>
<keyword evidence="3" id="KW-1185">Reference proteome</keyword>
<organism evidence="2 3">
    <name type="scientific">Fulvimarina endophytica</name>
    <dbReference type="NCBI Taxonomy" id="2293836"/>
    <lineage>
        <taxon>Bacteria</taxon>
        <taxon>Pseudomonadati</taxon>
        <taxon>Pseudomonadota</taxon>
        <taxon>Alphaproteobacteria</taxon>
        <taxon>Hyphomicrobiales</taxon>
        <taxon>Aurantimonadaceae</taxon>
        <taxon>Fulvimarina</taxon>
    </lineage>
</organism>
<protein>
    <submittedName>
        <fullName evidence="2">Uncharacterized protein</fullName>
    </submittedName>
</protein>
<feature type="region of interest" description="Disordered" evidence="1">
    <location>
        <begin position="129"/>
        <end position="166"/>
    </location>
</feature>
<feature type="compositionally biased region" description="Basic and acidic residues" evidence="1">
    <location>
        <begin position="142"/>
        <end position="158"/>
    </location>
</feature>
<dbReference type="Proteomes" id="UP000264310">
    <property type="component" value="Unassembled WGS sequence"/>
</dbReference>
<proteinExistence type="predicted"/>
<evidence type="ECO:0000313" key="3">
    <source>
        <dbReference type="Proteomes" id="UP000264310"/>
    </source>
</evidence>
<reference evidence="2 3" key="1">
    <citation type="submission" date="2018-08" db="EMBL/GenBank/DDBJ databases">
        <title>Fulvimarina sp. 85, whole genome shotgun sequence.</title>
        <authorList>
            <person name="Tuo L."/>
        </authorList>
    </citation>
    <scope>NUCLEOTIDE SEQUENCE [LARGE SCALE GENOMIC DNA]</scope>
    <source>
        <strain evidence="2 3">85</strain>
    </source>
</reference>
<gene>
    <name evidence="2" type="ORF">DYI37_04980</name>
</gene>
<dbReference type="AlphaFoldDB" id="A0A371X7J2"/>
<sequence>MDLSKFGAALEAAANAYAQRRRTAAALPLQTSEIVALLAREALIDEVLPVERRETARRGRLRACRTQSEVGDLEAIVMGLGSEQLERLRSRTARELATLRRRARNRDQRYDINRHAALARLSAAIRTADGAGGPADAGEPSPVHEKRTPGRCRAPFESKRHRLPVR</sequence>
<evidence type="ECO:0000313" key="2">
    <source>
        <dbReference type="EMBL" id="RFC65202.1"/>
    </source>
</evidence>
<dbReference type="EMBL" id="QURL01000002">
    <property type="protein sequence ID" value="RFC65202.1"/>
    <property type="molecule type" value="Genomic_DNA"/>
</dbReference>
<comment type="caution">
    <text evidence="2">The sequence shown here is derived from an EMBL/GenBank/DDBJ whole genome shotgun (WGS) entry which is preliminary data.</text>
</comment>
<name>A0A371X7J2_9HYPH</name>
<accession>A0A371X7J2</accession>
<dbReference type="RefSeq" id="WP_116682099.1">
    <property type="nucleotide sequence ID" value="NZ_QURL01000002.1"/>
</dbReference>